<keyword evidence="2" id="KW-1185">Reference proteome</keyword>
<sequence>MIIRNKLELSARYYGRRAISATYKGTRLIWEAVSNCLAGGWWQHGHGWDYGTGWGANRK</sequence>
<accession>A0AC61QRC6</accession>
<reference evidence="1" key="1">
    <citation type="submission" date="2019-04" db="EMBL/GenBank/DDBJ databases">
        <title>Microbes associate with the intestines of laboratory mice.</title>
        <authorList>
            <person name="Navarre W."/>
            <person name="Wong E."/>
            <person name="Huang K."/>
            <person name="Tropini C."/>
            <person name="Ng K."/>
            <person name="Yu B."/>
        </authorList>
    </citation>
    <scope>NUCLEOTIDE SEQUENCE</scope>
    <source>
        <strain evidence="1">NM73_A23</strain>
    </source>
</reference>
<dbReference type="EMBL" id="SRZC01000007">
    <property type="protein sequence ID" value="TGX82779.1"/>
    <property type="molecule type" value="Genomic_DNA"/>
</dbReference>
<organism evidence="1 2">
    <name type="scientific">Palleniella muris</name>
    <dbReference type="NCBI Taxonomy" id="3038145"/>
    <lineage>
        <taxon>Bacteria</taxon>
        <taxon>Pseudomonadati</taxon>
        <taxon>Bacteroidota</taxon>
        <taxon>Bacteroidia</taxon>
        <taxon>Bacteroidales</taxon>
        <taxon>Prevotellaceae</taxon>
        <taxon>Palleniella</taxon>
    </lineage>
</organism>
<evidence type="ECO:0000313" key="2">
    <source>
        <dbReference type="Proteomes" id="UP000308886"/>
    </source>
</evidence>
<dbReference type="Proteomes" id="UP000308886">
    <property type="component" value="Unassembled WGS sequence"/>
</dbReference>
<name>A0AC61QRC6_9BACT</name>
<protein>
    <submittedName>
        <fullName evidence="1">Uncharacterized protein</fullName>
    </submittedName>
</protein>
<evidence type="ECO:0000313" key="1">
    <source>
        <dbReference type="EMBL" id="TGX82779.1"/>
    </source>
</evidence>
<gene>
    <name evidence="1" type="ORF">E5358_05425</name>
</gene>
<proteinExistence type="predicted"/>
<comment type="caution">
    <text evidence="1">The sequence shown here is derived from an EMBL/GenBank/DDBJ whole genome shotgun (WGS) entry which is preliminary data.</text>
</comment>